<accession>A0ABU8C1E7</accession>
<dbReference type="Proteomes" id="UP001375382">
    <property type="component" value="Unassembled WGS sequence"/>
</dbReference>
<reference evidence="2 3" key="1">
    <citation type="journal article" date="2023" name="Ecotoxicol. Environ. Saf.">
        <title>Mercury remediation potential of mercury-resistant strain Rheinheimera metallidurans sp. nov. isolated from a municipal waste dumping site.</title>
        <authorList>
            <person name="Yadav V."/>
            <person name="Manjhi A."/>
            <person name="Vadakedath N."/>
        </authorList>
    </citation>
    <scope>NUCLEOTIDE SEQUENCE [LARGE SCALE GENOMIC DNA]</scope>
    <source>
        <strain evidence="2 3">E-49</strain>
    </source>
</reference>
<evidence type="ECO:0000313" key="2">
    <source>
        <dbReference type="EMBL" id="MEH8015751.1"/>
    </source>
</evidence>
<keyword evidence="3" id="KW-1185">Reference proteome</keyword>
<proteinExistence type="predicted"/>
<comment type="caution">
    <text evidence="2">The sequence shown here is derived from an EMBL/GenBank/DDBJ whole genome shotgun (WGS) entry which is preliminary data.</text>
</comment>
<evidence type="ECO:0000313" key="3">
    <source>
        <dbReference type="Proteomes" id="UP001375382"/>
    </source>
</evidence>
<organism evidence="2 3">
    <name type="scientific">Rheinheimera muenzenbergensis</name>
    <dbReference type="NCBI Taxonomy" id="1193628"/>
    <lineage>
        <taxon>Bacteria</taxon>
        <taxon>Pseudomonadati</taxon>
        <taxon>Pseudomonadota</taxon>
        <taxon>Gammaproteobacteria</taxon>
        <taxon>Chromatiales</taxon>
        <taxon>Chromatiaceae</taxon>
        <taxon>Rheinheimera</taxon>
    </lineage>
</organism>
<sequence>MPTRLSLLVKTRIYCLIYISLLFAGVNDSAAATQEQIDTSIQYLLQHTWPRESSADLDTNLTEQHLAVISTVLQQHRLQTEQVAAFRAIRAHGLAAVNYVRFNKGKMVDVSQAEQAIEDFNFAIAHPGTLSVDGLQYQAGHTAKHLLQSNTLALQYWHSCAEQHHGGCMNILAHDYFVGSVSDGANLAASVHWHRTVFSTATNFVCAGIFSAYRLAQLSSYLPDSNTGKDWSEWHHDLDKLYSKVIQELDPNAKCGMGKALSSRYVMQLLQGAADPELISQALAVTTEETEQAVIGLLLPQQDLTLAPELLDQIMFTMDRCTYAFDLAIVAKHYRNMRAFKQLEIYLSNLAQSDCQWDATLMQQLQMAGKWDF</sequence>
<feature type="signal peptide" evidence="1">
    <location>
        <begin position="1"/>
        <end position="30"/>
    </location>
</feature>
<name>A0ABU8C1E7_9GAMM</name>
<evidence type="ECO:0000256" key="1">
    <source>
        <dbReference type="SAM" id="SignalP"/>
    </source>
</evidence>
<dbReference type="EMBL" id="JALAAR010000001">
    <property type="protein sequence ID" value="MEH8015751.1"/>
    <property type="molecule type" value="Genomic_DNA"/>
</dbReference>
<protein>
    <recommendedName>
        <fullName evidence="4">Sel1 repeat-containing protein</fullName>
    </recommendedName>
</protein>
<gene>
    <name evidence="2" type="ORF">MN202_00770</name>
</gene>
<keyword evidence="1" id="KW-0732">Signal</keyword>
<feature type="chain" id="PRO_5047181453" description="Sel1 repeat-containing protein" evidence="1">
    <location>
        <begin position="31"/>
        <end position="373"/>
    </location>
</feature>
<dbReference type="RefSeq" id="WP_335734171.1">
    <property type="nucleotide sequence ID" value="NZ_JALAAR010000001.1"/>
</dbReference>
<evidence type="ECO:0008006" key="4">
    <source>
        <dbReference type="Google" id="ProtNLM"/>
    </source>
</evidence>